<dbReference type="GO" id="GO:0000139">
    <property type="term" value="C:Golgi membrane"/>
    <property type="evidence" value="ECO:0007669"/>
    <property type="project" value="UniProtKB-SubCell"/>
</dbReference>
<evidence type="ECO:0000313" key="13">
    <source>
        <dbReference type="Proteomes" id="UP001161017"/>
    </source>
</evidence>
<evidence type="ECO:0000256" key="4">
    <source>
        <dbReference type="ARBA" id="ARBA00022448"/>
    </source>
</evidence>
<organism evidence="12 13">
    <name type="scientific">Ramalina farinacea</name>
    <dbReference type="NCBI Taxonomy" id="258253"/>
    <lineage>
        <taxon>Eukaryota</taxon>
        <taxon>Fungi</taxon>
        <taxon>Dikarya</taxon>
        <taxon>Ascomycota</taxon>
        <taxon>Pezizomycotina</taxon>
        <taxon>Lecanoromycetes</taxon>
        <taxon>OSLEUM clade</taxon>
        <taxon>Lecanoromycetidae</taxon>
        <taxon>Lecanorales</taxon>
        <taxon>Lecanorineae</taxon>
        <taxon>Ramalinaceae</taxon>
        <taxon>Ramalina</taxon>
    </lineage>
</organism>
<feature type="compositionally biased region" description="Basic residues" evidence="9">
    <location>
        <begin position="21"/>
        <end position="31"/>
    </location>
</feature>
<comment type="subcellular location">
    <subcellularLocation>
        <location evidence="1">Golgi apparatus membrane</location>
        <topology evidence="1">Peripheral membrane protein</topology>
    </subcellularLocation>
</comment>
<dbReference type="GO" id="GO:0006886">
    <property type="term" value="P:intracellular protein transport"/>
    <property type="evidence" value="ECO:0007669"/>
    <property type="project" value="InterPro"/>
</dbReference>
<gene>
    <name evidence="12" type="primary">COG3</name>
    <name evidence="12" type="ORF">OHK93_000096</name>
</gene>
<proteinExistence type="inferred from homology"/>
<protein>
    <recommendedName>
        <fullName evidence="3">Conserved oligomeric Golgi complex subunit 3</fullName>
    </recommendedName>
    <alternativeName>
        <fullName evidence="8">Component of oligomeric Golgi complex 3</fullName>
    </alternativeName>
</protein>
<feature type="domain" description="Conserved oligomeric Golgi complex subunit 3 C-terminal" evidence="11">
    <location>
        <begin position="311"/>
        <end position="666"/>
    </location>
</feature>
<dbReference type="InterPro" id="IPR048685">
    <property type="entry name" value="COG3_C"/>
</dbReference>
<evidence type="ECO:0000259" key="10">
    <source>
        <dbReference type="Pfam" id="PF04136"/>
    </source>
</evidence>
<keyword evidence="13" id="KW-1185">Reference proteome</keyword>
<dbReference type="EMBL" id="JAPUFD010000001">
    <property type="protein sequence ID" value="MDI1484962.1"/>
    <property type="molecule type" value="Genomic_DNA"/>
</dbReference>
<evidence type="ECO:0000256" key="7">
    <source>
        <dbReference type="ARBA" id="ARBA00023136"/>
    </source>
</evidence>
<dbReference type="InterPro" id="IPR048320">
    <property type="entry name" value="COG3_N"/>
</dbReference>
<evidence type="ECO:0000256" key="1">
    <source>
        <dbReference type="ARBA" id="ARBA00004395"/>
    </source>
</evidence>
<dbReference type="GO" id="GO:0005801">
    <property type="term" value="C:cis-Golgi network"/>
    <property type="evidence" value="ECO:0007669"/>
    <property type="project" value="InterPro"/>
</dbReference>
<evidence type="ECO:0000256" key="6">
    <source>
        <dbReference type="ARBA" id="ARBA00023034"/>
    </source>
</evidence>
<dbReference type="PANTHER" id="PTHR13302:SF8">
    <property type="entry name" value="CONSERVED OLIGOMERIC GOLGI COMPLEX SUBUNIT 3"/>
    <property type="match status" value="1"/>
</dbReference>
<feature type="domain" description="Conserved oligomeric Golgi complex subunit 3 N-terminal" evidence="10">
    <location>
        <begin position="146"/>
        <end position="290"/>
    </location>
</feature>
<dbReference type="PANTHER" id="PTHR13302">
    <property type="entry name" value="CONSERVED OLIGOMERIC GOLGI COMPLEX COMPONENT 3"/>
    <property type="match status" value="1"/>
</dbReference>
<evidence type="ECO:0000256" key="9">
    <source>
        <dbReference type="SAM" id="MobiDB-lite"/>
    </source>
</evidence>
<feature type="compositionally biased region" description="Polar residues" evidence="9">
    <location>
        <begin position="33"/>
        <end position="43"/>
    </location>
</feature>
<evidence type="ECO:0000256" key="3">
    <source>
        <dbReference type="ARBA" id="ARBA00020976"/>
    </source>
</evidence>
<evidence type="ECO:0000256" key="8">
    <source>
        <dbReference type="ARBA" id="ARBA00031339"/>
    </source>
</evidence>
<evidence type="ECO:0000256" key="2">
    <source>
        <dbReference type="ARBA" id="ARBA00009936"/>
    </source>
</evidence>
<dbReference type="Proteomes" id="UP001161017">
    <property type="component" value="Unassembled WGS sequence"/>
</dbReference>
<keyword evidence="4" id="KW-0813">Transport</keyword>
<dbReference type="InterPro" id="IPR007265">
    <property type="entry name" value="COG_su3"/>
</dbReference>
<feature type="compositionally biased region" description="Polar residues" evidence="9">
    <location>
        <begin position="525"/>
        <end position="547"/>
    </location>
</feature>
<comment type="similarity">
    <text evidence="2">Belongs to the COG3 family.</text>
</comment>
<feature type="region of interest" description="Disordered" evidence="9">
    <location>
        <begin position="815"/>
        <end position="835"/>
    </location>
</feature>
<name>A0AA43QE69_9LECA</name>
<evidence type="ECO:0000259" key="11">
    <source>
        <dbReference type="Pfam" id="PF20671"/>
    </source>
</evidence>
<dbReference type="GO" id="GO:0007030">
    <property type="term" value="P:Golgi organization"/>
    <property type="evidence" value="ECO:0007669"/>
    <property type="project" value="TreeGrafter"/>
</dbReference>
<dbReference type="GO" id="GO:0017119">
    <property type="term" value="C:Golgi transport complex"/>
    <property type="evidence" value="ECO:0007669"/>
    <property type="project" value="TreeGrafter"/>
</dbReference>
<keyword evidence="7" id="KW-0472">Membrane</keyword>
<dbReference type="Pfam" id="PF20671">
    <property type="entry name" value="COG3_C"/>
    <property type="match status" value="1"/>
</dbReference>
<keyword evidence="6" id="KW-0333">Golgi apparatus</keyword>
<keyword evidence="5" id="KW-0653">Protein transport</keyword>
<accession>A0AA43QE69</accession>
<dbReference type="GO" id="GO:0006891">
    <property type="term" value="P:intra-Golgi vesicle-mediated transport"/>
    <property type="evidence" value="ECO:0007669"/>
    <property type="project" value="TreeGrafter"/>
</dbReference>
<sequence>MYDDASYYYANYEAPSPQQQKSKKTVHKRKQSLLEQPSVNNEDTQADGRLDGAPLESIQEHRLPSPPQATLKKRAQSYTDFHYAVRAVLGKGQKGIERRKSVSRLGDKKQSSLAEDGIETDLDFADWYNTIEQSLLDSSHDEFTDHQKRLALSESHLEGLLSDTTSTLDLLDDLARSFKAVEAQTSTFQNQCEGLINEQKRIERLADDLEHNLKYYNYLEPVTRRLNAPGAGSLVRGKEFSEMLARIDDCLAYMAAHPKHEESATYLSRYRLLMTRGLTLIRVNFVGGLRDIATDVTRRIADKQLNDTTMSALLYAKFRVGAAELKEVAQEIRKRAIVPAGGNATQEGEYQSLMNELYTSYSATRGRLVIPLVRKKINDIAMAPSTSKDLVAFARNTIGYIRGICADEYELWREWFEGEDGLYDFLEYVCEPLYDHLRPRTIHETQLLKLCELCTLLQTRYMHDQDEDAEPLEANQLDFSLLIHPALEDAQTRLVFRTQAILRDEIERYKPKKEELDYPARNRRVSLSGTKSKAPTSGRKASSTAEATTPIPKPPTVVEEDDSPSGRWSFDTDAALDGWYPTLRNAIWLLSRIYRLVNSTVFDDLAHNIVHTTTQSLLTASSTISTLPHRTPADGRLFLIKHLLILKSQIVAFDIEYTTPDITISFPPTLTSTFHELRDRGESLFSPLAWLRLIRSLGSAGSLMPSVVENMFDAKVELDTRLRSVINEFVASFANAITTPIDSSATQSPRFDALTAVAKVKEVAEKREIPTLRRKLEEYMDDARTRETLAAAVVEMVVANYEGFYDARMEQLANEEKNGGAKGQGAARKSKKGKGRDDEVWDVDMFSEWAGGAFGVQQGRYLGDDGGSSVAGSSIRRARSVSYTGSI</sequence>
<dbReference type="AlphaFoldDB" id="A0AA43QE69"/>
<comment type="caution">
    <text evidence="12">The sequence shown here is derived from an EMBL/GenBank/DDBJ whole genome shotgun (WGS) entry which is preliminary data.</text>
</comment>
<feature type="region of interest" description="Disordered" evidence="9">
    <location>
        <begin position="1"/>
        <end position="50"/>
    </location>
</feature>
<dbReference type="GO" id="GO:0006914">
    <property type="term" value="P:autophagy"/>
    <property type="evidence" value="ECO:0007669"/>
    <property type="project" value="TreeGrafter"/>
</dbReference>
<evidence type="ECO:0000313" key="12">
    <source>
        <dbReference type="EMBL" id="MDI1484962.1"/>
    </source>
</evidence>
<dbReference type="Pfam" id="PF04136">
    <property type="entry name" value="COG3_N"/>
    <property type="match status" value="1"/>
</dbReference>
<reference evidence="12" key="1">
    <citation type="journal article" date="2023" name="Genome Biol. Evol.">
        <title>First Whole Genome Sequence and Flow Cytometry Genome Size Data for the Lichen-Forming Fungus Ramalina farinacea (Ascomycota).</title>
        <authorList>
            <person name="Llewellyn T."/>
            <person name="Mian S."/>
            <person name="Hill R."/>
            <person name="Leitch I.J."/>
            <person name="Gaya E."/>
        </authorList>
    </citation>
    <scope>NUCLEOTIDE SEQUENCE</scope>
    <source>
        <strain evidence="12">LIQ254RAFAR</strain>
    </source>
</reference>
<feature type="region of interest" description="Disordered" evidence="9">
    <location>
        <begin position="520"/>
        <end position="565"/>
    </location>
</feature>
<evidence type="ECO:0000256" key="5">
    <source>
        <dbReference type="ARBA" id="ARBA00022927"/>
    </source>
</evidence>